<protein>
    <recommendedName>
        <fullName evidence="3">Lipoprotein</fullName>
    </recommendedName>
</protein>
<gene>
    <name evidence="1" type="ORF">RM519_12305</name>
</gene>
<sequence length="113" mass="13379">MIRKLYFSLILLCLYSCSEKTDRIQFTVENFSKGRIDTQKPYPNKSYTKALIRVKGFCNDSIIIKEQGDTYNFKFSGNIDTILQMEYYGTYNKIFLFNPYRCTNGKLLIEYDL</sequence>
<dbReference type="EMBL" id="JAVRHV010000007">
    <property type="protein sequence ID" value="MDT0554035.1"/>
    <property type="molecule type" value="Genomic_DNA"/>
</dbReference>
<proteinExistence type="predicted"/>
<name>A0ABU2Y9V5_9FLAO</name>
<comment type="caution">
    <text evidence="1">The sequence shown here is derived from an EMBL/GenBank/DDBJ whole genome shotgun (WGS) entry which is preliminary data.</text>
</comment>
<keyword evidence="2" id="KW-1185">Reference proteome</keyword>
<evidence type="ECO:0000313" key="1">
    <source>
        <dbReference type="EMBL" id="MDT0554035.1"/>
    </source>
</evidence>
<dbReference type="Proteomes" id="UP001252186">
    <property type="component" value="Unassembled WGS sequence"/>
</dbReference>
<reference evidence="1 2" key="1">
    <citation type="submission" date="2023-09" db="EMBL/GenBank/DDBJ databases">
        <authorList>
            <person name="Rey-Velasco X."/>
        </authorList>
    </citation>
    <scope>NUCLEOTIDE SEQUENCE [LARGE SCALE GENOMIC DNA]</scope>
    <source>
        <strain evidence="1 2">P050</strain>
    </source>
</reference>
<organism evidence="1 2">
    <name type="scientific">Urechidicola vernalis</name>
    <dbReference type="NCBI Taxonomy" id="3075600"/>
    <lineage>
        <taxon>Bacteria</taxon>
        <taxon>Pseudomonadati</taxon>
        <taxon>Bacteroidota</taxon>
        <taxon>Flavobacteriia</taxon>
        <taxon>Flavobacteriales</taxon>
        <taxon>Flavobacteriaceae</taxon>
        <taxon>Urechidicola</taxon>
    </lineage>
</organism>
<dbReference type="RefSeq" id="WP_311594119.1">
    <property type="nucleotide sequence ID" value="NZ_JAVRHV010000007.1"/>
</dbReference>
<accession>A0ABU2Y9V5</accession>
<evidence type="ECO:0000313" key="2">
    <source>
        <dbReference type="Proteomes" id="UP001252186"/>
    </source>
</evidence>
<evidence type="ECO:0008006" key="3">
    <source>
        <dbReference type="Google" id="ProtNLM"/>
    </source>
</evidence>